<feature type="transmembrane region" description="Helical" evidence="1">
    <location>
        <begin position="199"/>
        <end position="218"/>
    </location>
</feature>
<evidence type="ECO:0000313" key="2">
    <source>
        <dbReference type="EMBL" id="MEA0971340.1"/>
    </source>
</evidence>
<evidence type="ECO:0000256" key="1">
    <source>
        <dbReference type="SAM" id="Phobius"/>
    </source>
</evidence>
<protein>
    <recommendedName>
        <fullName evidence="4">DUF2157 domain-containing protein</fullName>
    </recommendedName>
</protein>
<keyword evidence="1" id="KW-1133">Transmembrane helix</keyword>
<feature type="transmembrane region" description="Helical" evidence="1">
    <location>
        <begin position="225"/>
        <end position="245"/>
    </location>
</feature>
<dbReference type="EMBL" id="JARJFB010000118">
    <property type="protein sequence ID" value="MEA0971340.1"/>
    <property type="molecule type" value="Genomic_DNA"/>
</dbReference>
<evidence type="ECO:0000313" key="3">
    <source>
        <dbReference type="Proteomes" id="UP001291687"/>
    </source>
</evidence>
<name>A0ABU5NDU7_9RICK</name>
<keyword evidence="1" id="KW-0472">Membrane</keyword>
<feature type="transmembrane region" description="Helical" evidence="1">
    <location>
        <begin position="144"/>
        <end position="163"/>
    </location>
</feature>
<proteinExistence type="predicted"/>
<gene>
    <name evidence="2" type="ORF">Megvenef_01316</name>
</gene>
<feature type="transmembrane region" description="Helical" evidence="1">
    <location>
        <begin position="293"/>
        <end position="312"/>
    </location>
</feature>
<feature type="transmembrane region" description="Helical" evidence="1">
    <location>
        <begin position="79"/>
        <end position="101"/>
    </location>
</feature>
<feature type="transmembrane region" description="Helical" evidence="1">
    <location>
        <begin position="318"/>
        <end position="335"/>
    </location>
</feature>
<feature type="transmembrane region" description="Helical" evidence="1">
    <location>
        <begin position="113"/>
        <end position="132"/>
    </location>
</feature>
<feature type="transmembrane region" description="Helical" evidence="1">
    <location>
        <begin position="170"/>
        <end position="193"/>
    </location>
</feature>
<evidence type="ECO:0008006" key="4">
    <source>
        <dbReference type="Google" id="ProtNLM"/>
    </source>
</evidence>
<sequence length="348" mass="39618">MMKVNKSQATSIRAALKYWNTNGLIDDKMASSLENDIYVIPFDWKKLAKYSFWVALICIVISISSVLADNVLLKLLESIFNASYLVKCISLTILSGLIYWAGYQRRQKKPERVYSNEAILFLGVMTTAMAVYQLGRTFDSGSGHFSILILISFVIYGVLGVCLKSNLIWLFSLISLGSWMGAETGYISGWGAYYLGMNYPLRFVLFGSILISLALTFENHKKFGYFFRSTLAVGLLYLFISTWIMSIFGNYGDIGLWYEVKQIELFHWSLLFGLVSGGAIYHGLKYDNGMTKGFGITFLFINLYTRFFEFFWDATHKAIFFGILAISFWLLGSKAEKIWHLGEKKTVL</sequence>
<reference evidence="2 3" key="1">
    <citation type="submission" date="2023-03" db="EMBL/GenBank/DDBJ databases">
        <title>Host association and intracellularity evolved multiple times independently in the Rickettsiales.</title>
        <authorList>
            <person name="Castelli M."/>
            <person name="Nardi T."/>
            <person name="Gammuto L."/>
            <person name="Bellinzona G."/>
            <person name="Sabaneyeva E."/>
            <person name="Potekhin A."/>
            <person name="Serra V."/>
            <person name="Petroni G."/>
            <person name="Sassera D."/>
        </authorList>
    </citation>
    <scope>NUCLEOTIDE SEQUENCE [LARGE SCALE GENOMIC DNA]</scope>
    <source>
        <strain evidence="2 3">Sr 2-6</strain>
    </source>
</reference>
<accession>A0ABU5NDU7</accession>
<comment type="caution">
    <text evidence="2">The sequence shown here is derived from an EMBL/GenBank/DDBJ whole genome shotgun (WGS) entry which is preliminary data.</text>
</comment>
<dbReference type="Proteomes" id="UP001291687">
    <property type="component" value="Unassembled WGS sequence"/>
</dbReference>
<feature type="transmembrane region" description="Helical" evidence="1">
    <location>
        <begin position="50"/>
        <end position="67"/>
    </location>
</feature>
<keyword evidence="1" id="KW-0812">Transmembrane</keyword>
<dbReference type="RefSeq" id="WP_322777242.1">
    <property type="nucleotide sequence ID" value="NZ_JARJFB010000118.1"/>
</dbReference>
<keyword evidence="3" id="KW-1185">Reference proteome</keyword>
<organism evidence="2 3">
    <name type="scientific">Candidatus Megaera venefica</name>
    <dbReference type="NCBI Taxonomy" id="2055910"/>
    <lineage>
        <taxon>Bacteria</taxon>
        <taxon>Pseudomonadati</taxon>
        <taxon>Pseudomonadota</taxon>
        <taxon>Alphaproteobacteria</taxon>
        <taxon>Rickettsiales</taxon>
        <taxon>Rickettsiaceae</taxon>
        <taxon>Candidatus Megaera</taxon>
    </lineage>
</organism>
<feature type="transmembrane region" description="Helical" evidence="1">
    <location>
        <begin position="265"/>
        <end position="284"/>
    </location>
</feature>